<protein>
    <submittedName>
        <fullName evidence="1">Uncharacterized protein</fullName>
    </submittedName>
</protein>
<comment type="caution">
    <text evidence="1">The sequence shown here is derived from an EMBL/GenBank/DDBJ whole genome shotgun (WGS) entry which is preliminary data.</text>
</comment>
<name>A0ABU1YBE9_9FLAO</name>
<evidence type="ECO:0000313" key="2">
    <source>
        <dbReference type="Proteomes" id="UP001269081"/>
    </source>
</evidence>
<organism evidence="1 2">
    <name type="scientific">Flavobacterium piscis</name>
    <dbReference type="NCBI Taxonomy" id="1114874"/>
    <lineage>
        <taxon>Bacteria</taxon>
        <taxon>Pseudomonadati</taxon>
        <taxon>Bacteroidota</taxon>
        <taxon>Flavobacteriia</taxon>
        <taxon>Flavobacteriales</taxon>
        <taxon>Flavobacteriaceae</taxon>
        <taxon>Flavobacterium</taxon>
    </lineage>
</organism>
<accession>A0ABU1YBE9</accession>
<keyword evidence="2" id="KW-1185">Reference proteome</keyword>
<proteinExistence type="predicted"/>
<sequence>MSLIVLFAILFPTIHSYEHFPEQNSGKQKTEIHSLNKNEFKLSNHSTEKCSICDFKFSTFTSTLFSAFQFYKSTAVIYYSFFYFKTPSTFFKGSLFALRAPPLNLK</sequence>
<gene>
    <name evidence="1" type="ORF">J2W48_003519</name>
</gene>
<dbReference type="EMBL" id="JAVDWQ010000013">
    <property type="protein sequence ID" value="MDR7211564.1"/>
    <property type="molecule type" value="Genomic_DNA"/>
</dbReference>
<dbReference type="Proteomes" id="UP001269081">
    <property type="component" value="Unassembled WGS sequence"/>
</dbReference>
<evidence type="ECO:0000313" key="1">
    <source>
        <dbReference type="EMBL" id="MDR7211564.1"/>
    </source>
</evidence>
<reference evidence="1 2" key="1">
    <citation type="submission" date="2023-07" db="EMBL/GenBank/DDBJ databases">
        <title>Sorghum-associated microbial communities from plants grown in Nebraska, USA.</title>
        <authorList>
            <person name="Schachtman D."/>
        </authorList>
    </citation>
    <scope>NUCLEOTIDE SEQUENCE [LARGE SCALE GENOMIC DNA]</scope>
    <source>
        <strain evidence="1 2">4129</strain>
    </source>
</reference>